<feature type="transmembrane region" description="Helical" evidence="1">
    <location>
        <begin position="29"/>
        <end position="51"/>
    </location>
</feature>
<feature type="transmembrane region" description="Helical" evidence="1">
    <location>
        <begin position="90"/>
        <end position="109"/>
    </location>
</feature>
<feature type="transmembrane region" description="Helical" evidence="1">
    <location>
        <begin position="57"/>
        <end position="78"/>
    </location>
</feature>
<feature type="transmembrane region" description="Helical" evidence="1">
    <location>
        <begin position="252"/>
        <end position="273"/>
    </location>
</feature>
<organism evidence="2 3">
    <name type="scientific">Streptomyces spiramenti</name>
    <dbReference type="NCBI Taxonomy" id="2720606"/>
    <lineage>
        <taxon>Bacteria</taxon>
        <taxon>Bacillati</taxon>
        <taxon>Actinomycetota</taxon>
        <taxon>Actinomycetes</taxon>
        <taxon>Kitasatosporales</taxon>
        <taxon>Streptomycetaceae</taxon>
        <taxon>Streptomyces</taxon>
    </lineage>
</organism>
<proteinExistence type="predicted"/>
<dbReference type="EMBL" id="JAAVJB010000009">
    <property type="protein sequence ID" value="NJP65166.1"/>
    <property type="molecule type" value="Genomic_DNA"/>
</dbReference>
<feature type="transmembrane region" description="Helical" evidence="1">
    <location>
        <begin position="285"/>
        <end position="303"/>
    </location>
</feature>
<evidence type="ECO:0000313" key="2">
    <source>
        <dbReference type="EMBL" id="NJP65166.1"/>
    </source>
</evidence>
<feature type="transmembrane region" description="Helical" evidence="1">
    <location>
        <begin position="115"/>
        <end position="140"/>
    </location>
</feature>
<keyword evidence="1" id="KW-0812">Transmembrane</keyword>
<dbReference type="Gene3D" id="1.20.1250.20">
    <property type="entry name" value="MFS general substrate transporter like domains"/>
    <property type="match status" value="1"/>
</dbReference>
<feature type="transmembrane region" description="Helical" evidence="1">
    <location>
        <begin position="220"/>
        <end position="246"/>
    </location>
</feature>
<gene>
    <name evidence="2" type="ORF">HCJ92_02405</name>
</gene>
<sequence length="403" mass="40205">MTQRNDTGADPTVRGRPVTAGRSGLVRWLAGYGTFGVPQAAAPIAFALLALPLTGSASHGAALVAAMTTAQVVAALPLSRLGVRFDAVGYLRVLIVVRTLGLVLVAALASAGAPFALVMAAAASAGAVNGAAYGYLRLLLNHVAAPDKLPRALGIAATLNEATFAAAPVVASVAGSFSPAGAVAGLAVTGMAPVLLIPRTTGVHAPPPAGVPSARFGAPVYLWLFCTASVAGAVAAVEVGAVSLALRYGLEAGWGFVFALALCLGSISGGVWVSVRNRMPDRPQVLAFLGATTLGAATVAAQGPIWLTLLGATAVGFFLPPLGTYFSLVLDRLAPEHRRAEVFAFMRTANALGVIAVSGLLAVTGTTIALGGGALVMGVATLLVAVTSLVGARRRGPDPGPGD</sequence>
<feature type="transmembrane region" description="Helical" evidence="1">
    <location>
        <begin position="368"/>
        <end position="390"/>
    </location>
</feature>
<keyword evidence="3" id="KW-1185">Reference proteome</keyword>
<evidence type="ECO:0000256" key="1">
    <source>
        <dbReference type="SAM" id="Phobius"/>
    </source>
</evidence>
<feature type="transmembrane region" description="Helical" evidence="1">
    <location>
        <begin position="180"/>
        <end position="199"/>
    </location>
</feature>
<comment type="caution">
    <text evidence="2">The sequence shown here is derived from an EMBL/GenBank/DDBJ whole genome shotgun (WGS) entry which is preliminary data.</text>
</comment>
<reference evidence="2 3" key="1">
    <citation type="submission" date="2020-03" db="EMBL/GenBank/DDBJ databases">
        <title>Draft genome of Streptomyces sp. ventii, isolated from the Axial Seamount in the Pacific Ocean, and resequencing of the two type strains Streptomyces lonarensis strain NCL 716 and Streptomyces bohaiensis strain 11A07.</title>
        <authorList>
            <person name="Loughran R.M."/>
            <person name="Pfannmuller K.M."/>
            <person name="Wasson B.J."/>
            <person name="Deadmond M.C."/>
            <person name="Paddock B.E."/>
            <person name="Koyack M.J."/>
            <person name="Gallegos D.A."/>
            <person name="Mitchell E.A."/>
            <person name="Ushijima B."/>
            <person name="Saw J.H."/>
            <person name="Mcphail K.L."/>
            <person name="Videau P."/>
        </authorList>
    </citation>
    <scope>NUCLEOTIDE SEQUENCE [LARGE SCALE GENOMIC DNA]</scope>
    <source>
        <strain evidence="3">5675061</strain>
    </source>
</reference>
<dbReference type="RefSeq" id="WP_167931698.1">
    <property type="nucleotide sequence ID" value="NZ_JAAVJB010000009.1"/>
</dbReference>
<evidence type="ECO:0000313" key="3">
    <source>
        <dbReference type="Proteomes" id="UP000746503"/>
    </source>
</evidence>
<dbReference type="InterPro" id="IPR011701">
    <property type="entry name" value="MFS"/>
</dbReference>
<name>A0ABX1AHM3_9ACTN</name>
<protein>
    <submittedName>
        <fullName evidence="2">MFS transporter</fullName>
    </submittedName>
</protein>
<feature type="transmembrane region" description="Helical" evidence="1">
    <location>
        <begin position="309"/>
        <end position="330"/>
    </location>
</feature>
<feature type="transmembrane region" description="Helical" evidence="1">
    <location>
        <begin position="152"/>
        <end position="174"/>
    </location>
</feature>
<dbReference type="SUPFAM" id="SSF103473">
    <property type="entry name" value="MFS general substrate transporter"/>
    <property type="match status" value="1"/>
</dbReference>
<dbReference type="Pfam" id="PF07690">
    <property type="entry name" value="MFS_1"/>
    <property type="match status" value="1"/>
</dbReference>
<accession>A0ABX1AHM3</accession>
<dbReference type="InterPro" id="IPR036259">
    <property type="entry name" value="MFS_trans_sf"/>
</dbReference>
<feature type="transmembrane region" description="Helical" evidence="1">
    <location>
        <begin position="342"/>
        <end position="362"/>
    </location>
</feature>
<dbReference type="Proteomes" id="UP000746503">
    <property type="component" value="Unassembled WGS sequence"/>
</dbReference>
<keyword evidence="1" id="KW-0472">Membrane</keyword>
<keyword evidence="1" id="KW-1133">Transmembrane helix</keyword>